<proteinExistence type="predicted"/>
<dbReference type="Proteomes" id="UP000077748">
    <property type="component" value="Chromosome"/>
</dbReference>
<evidence type="ECO:0000256" key="1">
    <source>
        <dbReference type="SAM" id="SignalP"/>
    </source>
</evidence>
<evidence type="ECO:0000313" key="3">
    <source>
        <dbReference type="Proteomes" id="UP000077748"/>
    </source>
</evidence>
<evidence type="ECO:0008006" key="4">
    <source>
        <dbReference type="Google" id="ProtNLM"/>
    </source>
</evidence>
<accession>A0A1A9KIZ6</accession>
<evidence type="ECO:0000313" key="2">
    <source>
        <dbReference type="EMBL" id="ANI16933.1"/>
    </source>
</evidence>
<organism evidence="2 3">
    <name type="scientific">Pseudomonas citronellolis</name>
    <dbReference type="NCBI Taxonomy" id="53408"/>
    <lineage>
        <taxon>Bacteria</taxon>
        <taxon>Pseudomonadati</taxon>
        <taxon>Pseudomonadota</taxon>
        <taxon>Gammaproteobacteria</taxon>
        <taxon>Pseudomonadales</taxon>
        <taxon>Pseudomonadaceae</taxon>
        <taxon>Pseudomonas</taxon>
    </lineage>
</organism>
<sequence>MRYITSIILLFFPLFALANNCVFSPPKEEPLEYKAGRYLPVLLGGIQFDLPGTPKAFLSTDGLIAAYPDRQFVSHQRVTSETFPEFREIFPHIQSVAQVYRLIYGVEPATALTEKQAQELAMLRKVFRLDCKSQVRSFGMADTRILLRELDSPEGIFEILVLRQSHVDLIQVRGPESMALEVVRSIRRSDR</sequence>
<dbReference type="RefSeq" id="WP_064584137.1">
    <property type="nucleotide sequence ID" value="NZ_CP015878.1"/>
</dbReference>
<feature type="signal peptide" evidence="1">
    <location>
        <begin position="1"/>
        <end position="18"/>
    </location>
</feature>
<reference evidence="2 3" key="1">
    <citation type="submission" date="2016-05" db="EMBL/GenBank/DDBJ databases">
        <title>Genome Sequence of Pseudomonas citronellolis Strain SJTE-3, an Estrogens and Persistent Organic Pollutants degradation strain.</title>
        <authorList>
            <person name="Liang R."/>
        </authorList>
    </citation>
    <scope>NUCLEOTIDE SEQUENCE [LARGE SCALE GENOMIC DNA]</scope>
    <source>
        <strain evidence="2 3">SJTE-3</strain>
    </source>
</reference>
<keyword evidence="1" id="KW-0732">Signal</keyword>
<dbReference type="AlphaFoldDB" id="A0A1A9KIZ6"/>
<gene>
    <name evidence="2" type="ORF">A9C11_24455</name>
</gene>
<name>A0A1A9KIZ6_9PSED</name>
<feature type="chain" id="PRO_5008391794" description="DUF1795 domain-containing protein" evidence="1">
    <location>
        <begin position="19"/>
        <end position="191"/>
    </location>
</feature>
<protein>
    <recommendedName>
        <fullName evidence="4">DUF1795 domain-containing protein</fullName>
    </recommendedName>
</protein>
<dbReference type="EMBL" id="CP015878">
    <property type="protein sequence ID" value="ANI16933.1"/>
    <property type="molecule type" value="Genomic_DNA"/>
</dbReference>